<protein>
    <recommendedName>
        <fullName evidence="3">Phospholipase/carboxylesterase/thioesterase domain-containing protein</fullName>
    </recommendedName>
</protein>
<evidence type="ECO:0000256" key="2">
    <source>
        <dbReference type="ARBA" id="ARBA00022801"/>
    </source>
</evidence>
<organism evidence="4 5">
    <name type="scientific">Spirochaeta lutea</name>
    <dbReference type="NCBI Taxonomy" id="1480694"/>
    <lineage>
        <taxon>Bacteria</taxon>
        <taxon>Pseudomonadati</taxon>
        <taxon>Spirochaetota</taxon>
        <taxon>Spirochaetia</taxon>
        <taxon>Spirochaetales</taxon>
        <taxon>Spirochaetaceae</taxon>
        <taxon>Spirochaeta</taxon>
    </lineage>
</organism>
<dbReference type="Proteomes" id="UP000029692">
    <property type="component" value="Unassembled WGS sequence"/>
</dbReference>
<evidence type="ECO:0000256" key="1">
    <source>
        <dbReference type="ARBA" id="ARBA00006499"/>
    </source>
</evidence>
<evidence type="ECO:0000313" key="5">
    <source>
        <dbReference type="Proteomes" id="UP000029692"/>
    </source>
</evidence>
<name>A0A098R0S4_9SPIO</name>
<gene>
    <name evidence="4" type="ORF">DC28_02765</name>
</gene>
<dbReference type="Pfam" id="PF02230">
    <property type="entry name" value="Abhydrolase_2"/>
    <property type="match status" value="1"/>
</dbReference>
<reference evidence="4 5" key="1">
    <citation type="submission" date="2014-05" db="EMBL/GenBank/DDBJ databases">
        <title>De novo Genome Sequence of Spirocheata sp.</title>
        <authorList>
            <person name="Shivani Y."/>
            <person name="Subhash Y."/>
            <person name="Tushar L."/>
            <person name="Sasikala C."/>
            <person name="Ramana C.V."/>
        </authorList>
    </citation>
    <scope>NUCLEOTIDE SEQUENCE [LARGE SCALE GENOMIC DNA]</scope>
    <source>
        <strain evidence="4 5">JC230</strain>
    </source>
</reference>
<feature type="domain" description="Phospholipase/carboxylesterase/thioesterase" evidence="3">
    <location>
        <begin position="23"/>
        <end position="237"/>
    </location>
</feature>
<evidence type="ECO:0000313" key="4">
    <source>
        <dbReference type="EMBL" id="KGE73589.1"/>
    </source>
</evidence>
<comment type="similarity">
    <text evidence="1">Belongs to the AB hydrolase superfamily. AB hydrolase 2 family.</text>
</comment>
<dbReference type="PANTHER" id="PTHR10655">
    <property type="entry name" value="LYSOPHOSPHOLIPASE-RELATED"/>
    <property type="match status" value="1"/>
</dbReference>
<accession>A0A098R0S4</accession>
<dbReference type="Gene3D" id="3.40.50.1820">
    <property type="entry name" value="alpha/beta hydrolase"/>
    <property type="match status" value="1"/>
</dbReference>
<dbReference type="EMBL" id="JNUP01000023">
    <property type="protein sequence ID" value="KGE73589.1"/>
    <property type="molecule type" value="Genomic_DNA"/>
</dbReference>
<dbReference type="GO" id="GO:0016787">
    <property type="term" value="F:hydrolase activity"/>
    <property type="evidence" value="ECO:0007669"/>
    <property type="project" value="UniProtKB-KW"/>
</dbReference>
<dbReference type="STRING" id="1480694.DC28_02765"/>
<dbReference type="PANTHER" id="PTHR10655:SF17">
    <property type="entry name" value="LYSOPHOSPHOLIPASE-LIKE PROTEIN 1"/>
    <property type="match status" value="1"/>
</dbReference>
<dbReference type="eggNOG" id="COG0400">
    <property type="taxonomic scope" value="Bacteria"/>
</dbReference>
<dbReference type="SUPFAM" id="SSF53474">
    <property type="entry name" value="alpha/beta-Hydrolases"/>
    <property type="match status" value="1"/>
</dbReference>
<comment type="caution">
    <text evidence="4">The sequence shown here is derived from an EMBL/GenBank/DDBJ whole genome shotgun (WGS) entry which is preliminary data.</text>
</comment>
<dbReference type="InterPro" id="IPR029058">
    <property type="entry name" value="AB_hydrolase_fold"/>
</dbReference>
<dbReference type="AlphaFoldDB" id="A0A098R0S4"/>
<dbReference type="InterPro" id="IPR050565">
    <property type="entry name" value="LYPA1-2/EST-like"/>
</dbReference>
<dbReference type="InterPro" id="IPR003140">
    <property type="entry name" value="PLipase/COase/thioEstase"/>
</dbReference>
<keyword evidence="2" id="KW-0378">Hydrolase</keyword>
<sequence>MFYLSHLPDTLSTMFTHEPLISIVLDNPQARAVIIALHGFGANARDLSSFSRFGTYPFSWRFVQAPIHLGGQGFAWFPQDISKIPLEDPLSYFHHLPETEEPDIHTASERVISTIKQLRIPENLPIILAGFSQGAMVTLDILLRKQIPLHSAILFSGMPFHIPTLTKLLEQSVESGSPTPLPPIFQSHGVADPILPISYGTQLSNHLKSYCLDYDYQTFQGYHEIPDYILNRALEFVWERL</sequence>
<keyword evidence="5" id="KW-1185">Reference proteome</keyword>
<evidence type="ECO:0000259" key="3">
    <source>
        <dbReference type="Pfam" id="PF02230"/>
    </source>
</evidence>
<proteinExistence type="inferred from homology"/>